<proteinExistence type="inferred from homology"/>
<comment type="caution">
    <text evidence="3">The sequence shown here is derived from an EMBL/GenBank/DDBJ whole genome shotgun (WGS) entry which is preliminary data.</text>
</comment>
<accession>A0ABN2JTJ3</accession>
<organism evidence="3 4">
    <name type="scientific">Isoptericola hypogeus</name>
    <dbReference type="NCBI Taxonomy" id="300179"/>
    <lineage>
        <taxon>Bacteria</taxon>
        <taxon>Bacillati</taxon>
        <taxon>Actinomycetota</taxon>
        <taxon>Actinomycetes</taxon>
        <taxon>Micrococcales</taxon>
        <taxon>Promicromonosporaceae</taxon>
        <taxon>Isoptericola</taxon>
    </lineage>
</organism>
<dbReference type="Proteomes" id="UP001501138">
    <property type="component" value="Unassembled WGS sequence"/>
</dbReference>
<evidence type="ECO:0000313" key="4">
    <source>
        <dbReference type="Proteomes" id="UP001501138"/>
    </source>
</evidence>
<evidence type="ECO:0000259" key="2">
    <source>
        <dbReference type="Pfam" id="PF03795"/>
    </source>
</evidence>
<protein>
    <submittedName>
        <fullName evidence="3">YciI family protein</fullName>
    </submittedName>
</protein>
<feature type="domain" description="YCII-related" evidence="2">
    <location>
        <begin position="1"/>
        <end position="113"/>
    </location>
</feature>
<dbReference type="PANTHER" id="PTHR35174:SF3">
    <property type="entry name" value="BLL7171 PROTEIN"/>
    <property type="match status" value="1"/>
</dbReference>
<dbReference type="RefSeq" id="WP_344250271.1">
    <property type="nucleotide sequence ID" value="NZ_BAAAPM010000009.1"/>
</dbReference>
<keyword evidence="4" id="KW-1185">Reference proteome</keyword>
<dbReference type="InterPro" id="IPR005545">
    <property type="entry name" value="YCII"/>
</dbReference>
<gene>
    <name evidence="3" type="ORF">GCM10009809_37000</name>
</gene>
<evidence type="ECO:0000256" key="1">
    <source>
        <dbReference type="ARBA" id="ARBA00007689"/>
    </source>
</evidence>
<comment type="similarity">
    <text evidence="1">Belongs to the YciI family.</text>
</comment>
<reference evidence="3 4" key="1">
    <citation type="journal article" date="2019" name="Int. J. Syst. Evol. Microbiol.">
        <title>The Global Catalogue of Microorganisms (GCM) 10K type strain sequencing project: providing services to taxonomists for standard genome sequencing and annotation.</title>
        <authorList>
            <consortium name="The Broad Institute Genomics Platform"/>
            <consortium name="The Broad Institute Genome Sequencing Center for Infectious Disease"/>
            <person name="Wu L."/>
            <person name="Ma J."/>
        </authorList>
    </citation>
    <scope>NUCLEOTIDE SEQUENCE [LARGE SCALE GENOMIC DNA]</scope>
    <source>
        <strain evidence="3 4">JCM 15589</strain>
    </source>
</reference>
<name>A0ABN2JTJ3_9MICO</name>
<dbReference type="Pfam" id="PF03795">
    <property type="entry name" value="YCII"/>
    <property type="match status" value="1"/>
</dbReference>
<dbReference type="PANTHER" id="PTHR35174">
    <property type="entry name" value="BLL7171 PROTEIN-RELATED"/>
    <property type="match status" value="1"/>
</dbReference>
<dbReference type="EMBL" id="BAAAPM010000009">
    <property type="protein sequence ID" value="GAA1738465.1"/>
    <property type="molecule type" value="Genomic_DNA"/>
</dbReference>
<dbReference type="InterPro" id="IPR011008">
    <property type="entry name" value="Dimeric_a/b-barrel"/>
</dbReference>
<sequence>MRYALLLHNREPAPGELPAEGIADMERLFAEYGDALVSAGVLVAAEVLQFSDATTTVTRRTGATQVQDGPFAETKEALAGIFVVDVPDADAAIAWAEKCPGASYGSVEVRPVATSIVDGAWTAPGPAE</sequence>
<evidence type="ECO:0000313" key="3">
    <source>
        <dbReference type="EMBL" id="GAA1738465.1"/>
    </source>
</evidence>
<dbReference type="SUPFAM" id="SSF54909">
    <property type="entry name" value="Dimeric alpha+beta barrel"/>
    <property type="match status" value="1"/>
</dbReference>
<dbReference type="Gene3D" id="3.30.70.1060">
    <property type="entry name" value="Dimeric alpha+beta barrel"/>
    <property type="match status" value="1"/>
</dbReference>